<proteinExistence type="inferred from homology"/>
<dbReference type="PANTHER" id="PTHR31123">
    <property type="entry name" value="ACCUMULATION OF DYADS PROTEIN 2-RELATED"/>
    <property type="match status" value="1"/>
</dbReference>
<evidence type="ECO:0008006" key="10">
    <source>
        <dbReference type="Google" id="ProtNLM"/>
    </source>
</evidence>
<evidence type="ECO:0000256" key="3">
    <source>
        <dbReference type="ARBA" id="ARBA00022692"/>
    </source>
</evidence>
<evidence type="ECO:0000256" key="5">
    <source>
        <dbReference type="ARBA" id="ARBA00023136"/>
    </source>
</evidence>
<name>A0ABP9NQC5_9PSEU</name>
<keyword evidence="5 7" id="KW-0472">Membrane</keyword>
<protein>
    <recommendedName>
        <fullName evidence="10">Transcriptional regulator</fullName>
    </recommendedName>
</protein>
<keyword evidence="3 7" id="KW-0812">Transmembrane</keyword>
<evidence type="ECO:0000256" key="7">
    <source>
        <dbReference type="SAM" id="Phobius"/>
    </source>
</evidence>
<keyword evidence="4 7" id="KW-1133">Transmembrane helix</keyword>
<dbReference type="InterPro" id="IPR051633">
    <property type="entry name" value="AceTr"/>
</dbReference>
<sequence length="267" mass="28042">MRFSGPRGYPSILSMRSRQRKGLTMASQGTETHAGFVPRQREPEAGPPSAPGPEAPPTRIEPTPVADPAGLGLAAFALTTFLLSAVNAGWTAAAVWVAFAAAYGGLVQLLAGMWEFRNRNVFGAVAFSTYGGFWLGMAFFARLIEPTLAPGQAAVNIGWILIAFAIFNTYMLFWSTQVNTAVFLVFLTLEATEIVLAVAALAGVAVLTVVGGYLGVLTALVAWYTSAAIVIKGTAGRTILPVGGKIFDLSPMARPPAATRAGQPLPQ</sequence>
<keyword evidence="9" id="KW-1185">Reference proteome</keyword>
<evidence type="ECO:0000313" key="8">
    <source>
        <dbReference type="EMBL" id="GAA5128454.1"/>
    </source>
</evidence>
<dbReference type="NCBIfam" id="NF038013">
    <property type="entry name" value="AceTr_1"/>
    <property type="match status" value="1"/>
</dbReference>
<feature type="region of interest" description="Disordered" evidence="6">
    <location>
        <begin position="1"/>
        <end position="63"/>
    </location>
</feature>
<gene>
    <name evidence="8" type="ORF">GCM10023320_47390</name>
</gene>
<feature type="transmembrane region" description="Helical" evidence="7">
    <location>
        <begin position="213"/>
        <end position="231"/>
    </location>
</feature>
<evidence type="ECO:0000313" key="9">
    <source>
        <dbReference type="Proteomes" id="UP001500804"/>
    </source>
</evidence>
<dbReference type="Proteomes" id="UP001500804">
    <property type="component" value="Unassembled WGS sequence"/>
</dbReference>
<comment type="similarity">
    <text evidence="2">Belongs to the acetate uptake transporter (AceTr) (TC 2.A.96) family.</text>
</comment>
<evidence type="ECO:0000256" key="4">
    <source>
        <dbReference type="ARBA" id="ARBA00022989"/>
    </source>
</evidence>
<accession>A0ABP9NQC5</accession>
<comment type="subcellular location">
    <subcellularLocation>
        <location evidence="1">Membrane</location>
        <topology evidence="1">Multi-pass membrane protein</topology>
    </subcellularLocation>
</comment>
<feature type="transmembrane region" description="Helical" evidence="7">
    <location>
        <begin position="121"/>
        <end position="141"/>
    </location>
</feature>
<evidence type="ECO:0000256" key="6">
    <source>
        <dbReference type="SAM" id="MobiDB-lite"/>
    </source>
</evidence>
<dbReference type="EMBL" id="BAABJO010000018">
    <property type="protein sequence ID" value="GAA5128454.1"/>
    <property type="molecule type" value="Genomic_DNA"/>
</dbReference>
<feature type="transmembrane region" description="Helical" evidence="7">
    <location>
        <begin position="93"/>
        <end position="114"/>
    </location>
</feature>
<dbReference type="InterPro" id="IPR000791">
    <property type="entry name" value="Gpr1/Fun34/SatP-like"/>
</dbReference>
<feature type="transmembrane region" description="Helical" evidence="7">
    <location>
        <begin position="69"/>
        <end position="87"/>
    </location>
</feature>
<organism evidence="8 9">
    <name type="scientific">Pseudonocardia adelaidensis</name>
    <dbReference type="NCBI Taxonomy" id="648754"/>
    <lineage>
        <taxon>Bacteria</taxon>
        <taxon>Bacillati</taxon>
        <taxon>Actinomycetota</taxon>
        <taxon>Actinomycetes</taxon>
        <taxon>Pseudonocardiales</taxon>
        <taxon>Pseudonocardiaceae</taxon>
        <taxon>Pseudonocardia</taxon>
    </lineage>
</organism>
<feature type="transmembrane region" description="Helical" evidence="7">
    <location>
        <begin position="181"/>
        <end position="207"/>
    </location>
</feature>
<feature type="compositionally biased region" description="Pro residues" evidence="6">
    <location>
        <begin position="45"/>
        <end position="56"/>
    </location>
</feature>
<dbReference type="Pfam" id="PF01184">
    <property type="entry name" value="Gpr1_Fun34_YaaH"/>
    <property type="match status" value="1"/>
</dbReference>
<dbReference type="PANTHER" id="PTHR31123:SF1">
    <property type="entry name" value="ACCUMULATION OF DYADS PROTEIN 2-RELATED"/>
    <property type="match status" value="1"/>
</dbReference>
<comment type="caution">
    <text evidence="8">The sequence shown here is derived from an EMBL/GenBank/DDBJ whole genome shotgun (WGS) entry which is preliminary data.</text>
</comment>
<evidence type="ECO:0000256" key="2">
    <source>
        <dbReference type="ARBA" id="ARBA00005587"/>
    </source>
</evidence>
<reference evidence="9" key="1">
    <citation type="journal article" date="2019" name="Int. J. Syst. Evol. Microbiol.">
        <title>The Global Catalogue of Microorganisms (GCM) 10K type strain sequencing project: providing services to taxonomists for standard genome sequencing and annotation.</title>
        <authorList>
            <consortium name="The Broad Institute Genomics Platform"/>
            <consortium name="The Broad Institute Genome Sequencing Center for Infectious Disease"/>
            <person name="Wu L."/>
            <person name="Ma J."/>
        </authorList>
    </citation>
    <scope>NUCLEOTIDE SEQUENCE [LARGE SCALE GENOMIC DNA]</scope>
    <source>
        <strain evidence="9">JCM 18302</strain>
    </source>
</reference>
<feature type="transmembrane region" description="Helical" evidence="7">
    <location>
        <begin position="153"/>
        <end position="174"/>
    </location>
</feature>
<evidence type="ECO:0000256" key="1">
    <source>
        <dbReference type="ARBA" id="ARBA00004141"/>
    </source>
</evidence>